<dbReference type="EMBL" id="JBHLTG010000010">
    <property type="protein sequence ID" value="MFC0681961.1"/>
    <property type="molecule type" value="Genomic_DNA"/>
</dbReference>
<proteinExistence type="predicted"/>
<evidence type="ECO:0008006" key="4">
    <source>
        <dbReference type="Google" id="ProtNLM"/>
    </source>
</evidence>
<evidence type="ECO:0000313" key="3">
    <source>
        <dbReference type="Proteomes" id="UP001589896"/>
    </source>
</evidence>
<name>A0ABV6RYU0_9GAMM</name>
<dbReference type="Proteomes" id="UP001589896">
    <property type="component" value="Unassembled WGS sequence"/>
</dbReference>
<keyword evidence="3" id="KW-1185">Reference proteome</keyword>
<protein>
    <recommendedName>
        <fullName evidence="4">DUF4760 domain-containing protein</fullName>
    </recommendedName>
</protein>
<organism evidence="2 3">
    <name type="scientific">Lysobacter korlensis</name>
    <dbReference type="NCBI Taxonomy" id="553636"/>
    <lineage>
        <taxon>Bacteria</taxon>
        <taxon>Pseudomonadati</taxon>
        <taxon>Pseudomonadota</taxon>
        <taxon>Gammaproteobacteria</taxon>
        <taxon>Lysobacterales</taxon>
        <taxon>Lysobacteraceae</taxon>
        <taxon>Lysobacter</taxon>
    </lineage>
</organism>
<keyword evidence="1" id="KW-0472">Membrane</keyword>
<evidence type="ECO:0000313" key="2">
    <source>
        <dbReference type="EMBL" id="MFC0681961.1"/>
    </source>
</evidence>
<gene>
    <name evidence="2" type="ORF">ACFFGH_29360</name>
</gene>
<dbReference type="RefSeq" id="WP_386675530.1">
    <property type="nucleotide sequence ID" value="NZ_JBHLTG010000010.1"/>
</dbReference>
<reference evidence="2 3" key="1">
    <citation type="submission" date="2024-09" db="EMBL/GenBank/DDBJ databases">
        <authorList>
            <person name="Sun Q."/>
            <person name="Mori K."/>
        </authorList>
    </citation>
    <scope>NUCLEOTIDE SEQUENCE [LARGE SCALE GENOMIC DNA]</scope>
    <source>
        <strain evidence="2 3">KCTC 23076</strain>
    </source>
</reference>
<accession>A0ABV6RYU0</accession>
<feature type="transmembrane region" description="Helical" evidence="1">
    <location>
        <begin position="6"/>
        <end position="26"/>
    </location>
</feature>
<sequence>METAETTTIVIAIVAVASNVFTMYHARQQSRRQGREDWRLTTGKAYVDGRRALRRFVGDISDSALAHAPNRPADFPHYVGVAEADARFSASSASLLDAYEEIEQYGTSEVRDLFSETMARAQVLPRLRGQGGYPGEPDHAGSTGWSAAHDEYRSAFERLARRMALEREKSERASR</sequence>
<keyword evidence="1" id="KW-1133">Transmembrane helix</keyword>
<evidence type="ECO:0000256" key="1">
    <source>
        <dbReference type="SAM" id="Phobius"/>
    </source>
</evidence>
<comment type="caution">
    <text evidence="2">The sequence shown here is derived from an EMBL/GenBank/DDBJ whole genome shotgun (WGS) entry which is preliminary data.</text>
</comment>
<keyword evidence="1" id="KW-0812">Transmembrane</keyword>